<reference evidence="6" key="2">
    <citation type="submission" date="2020-07" db="EMBL/GenBank/DDBJ databases">
        <authorList>
            <person name="Lood C."/>
            <person name="Girard L."/>
        </authorList>
    </citation>
    <scope>NUCLEOTIDE SEQUENCE</scope>
    <source>
        <strain evidence="6">SWRI10</strain>
    </source>
</reference>
<dbReference type="RefSeq" id="WP_186556791.1">
    <property type="nucleotide sequence ID" value="NZ_JABWRE020000001.1"/>
</dbReference>
<feature type="domain" description="IcmF-related" evidence="3">
    <location>
        <begin position="529"/>
        <end position="832"/>
    </location>
</feature>
<dbReference type="AlphaFoldDB" id="A0A923JYC9"/>
<dbReference type="InterPro" id="IPR048677">
    <property type="entry name" value="TssM1_hel"/>
</dbReference>
<proteinExistence type="predicted"/>
<evidence type="ECO:0000259" key="5">
    <source>
        <dbReference type="Pfam" id="PF21070"/>
    </source>
</evidence>
<dbReference type="Pfam" id="PF06744">
    <property type="entry name" value="IcmF_C"/>
    <property type="match status" value="1"/>
</dbReference>
<sequence length="1210" mass="135167">MSTYWRHLKRWGLLLATRAGLAMPLLLAVGGVLLLVAIWWLGPQWTWRGQQPLASLAHRSIASLLVVLVPLLCGSLVLGARLRRFQAQRQQEAAVEADPSLPFVQAQERALDRGLASYLDNAGGRRALYQLPWYLVVGEQNAGKTSFITRSDQHFSLTRISKAQALSRQDDDLAYPVDWWISNEAVIIDPPGELITQQSLEGLVPDADGKPSAVLPAGTQAKLWLHLLDWLARKRSRRALNGLVLVVDLASLLRSTPEQRMALADVLRTRLYEVSRQLGSRLPLYVVLSKFDLLDGFDQLFARMSQSQREHMLGFSFKLDAISSFDAWLDELIAHYDQLIEIAQEMVLDSMSGLSSAEQRQRLVSLQGQLMGLRPALMTFLRHALASDRFTTPALVRGLYLSSVFQQGEMNNAFVREAAQPYNVLPPLSDGKPQGKALVYFAQQVFKRAIFPEAGLAGDNVKVARDKRRLLWLSSGVGVLAFAVLGASWHRYFDHNRDQAISVLAKSQAFSDGEVDQRLDPTGRNLLVPLDQIRDAVSVFGDYRAAWPVVADLGLYQGRAIGPMVDQAYLTLLSRRFLPALASGVVDAMNAAADGSEQQMAALRVYRMIEDRQNRRAQWVEDWMAHQWQSAYPGQGQLQRDLMRHLQYALAYADTDLPQFRQRVSELQQILGKVPLAQRVYASLKRQAQDQLHTGLDLRHQIGPAFDIVYQPTSANVAASDGILLARLLTAKGFRDYFEPHSEHITDMAMIDQWALGERRQLDYSAADRAALTEKISSLYRADYIDSWRRALNEFAVTDFHDLSHGVSVLDQITGPAAPLRRLLETVRDNTTIDSLTAAQSKQAGAITALGGGGEPAQQQAGGIRRAFISLNEMLEARGERPSYYDETLGAITALYDYAKAVQDSPDQGKAALQVVLQRFSMKGPDPIATLQRVSTGLPEPIRQQVKKVAEQTAQVLVIEALRELERRWDAEVYSFFQQRLAGRYPFVAQAPDAALDDFEAFFGPKGRLQQFQDQYLKVFLKDNLDALYADNRGGYLIRTDVIEQLEVADRIRETFFDHRGNLSVQFSIEPLGLSANQRTSVLDLDGQLISYTHGPSLITGVIWPNTLNPQVRSNLTLLKLNGNSSSLEYRGPWSMFRLLSRGALNGRTATSVDLSFRTGDGMMRYQLSSEKAFNPITQQPFKGFRLPRTLLEQGSPRVVQAGLTSSGVR</sequence>
<dbReference type="InterPro" id="IPR027417">
    <property type="entry name" value="P-loop_NTPase"/>
</dbReference>
<evidence type="ECO:0000259" key="4">
    <source>
        <dbReference type="Pfam" id="PF14331"/>
    </source>
</evidence>
<evidence type="ECO:0000313" key="7">
    <source>
        <dbReference type="EMBL" id="MBV4535478.1"/>
    </source>
</evidence>
<feature type="domain" description="Type VI secretion system component TssM1 N-terminal" evidence="4">
    <location>
        <begin position="220"/>
        <end position="475"/>
    </location>
</feature>
<dbReference type="PANTHER" id="PTHR36153:SF5">
    <property type="entry name" value="EXPORTED PROTEIN"/>
    <property type="match status" value="1"/>
</dbReference>
<dbReference type="InterPro" id="IPR025743">
    <property type="entry name" value="TssM1_N"/>
</dbReference>
<dbReference type="InterPro" id="IPR017731">
    <property type="entry name" value="TssM1-like"/>
</dbReference>
<gene>
    <name evidence="6" type="primary">tssM</name>
    <name evidence="7" type="ORF">HU737_005745</name>
    <name evidence="6" type="ORF">HU737_21480</name>
</gene>
<dbReference type="Pfam" id="PF14331">
    <property type="entry name" value="IcmF-related_N"/>
    <property type="match status" value="1"/>
</dbReference>
<reference evidence="7" key="3">
    <citation type="submission" date="2021-06" db="EMBL/GenBank/DDBJ databases">
        <title>Updating the genus Pseudomonas: Description of 43 new species and partition of the Pseudomonas putida group.</title>
        <authorList>
            <person name="Girard L."/>
            <person name="Lood C."/>
            <person name="Vandamme P."/>
            <person name="Rokni-Zadeh H."/>
            <person name="Van Noort V."/>
            <person name="Hofte M."/>
            <person name="Lavigne R."/>
            <person name="De Mot R."/>
        </authorList>
    </citation>
    <scope>NUCLEOTIDE SEQUENCE</scope>
    <source>
        <strain evidence="7">SWRI10</strain>
    </source>
</reference>
<keyword evidence="1" id="KW-0812">Transmembrane</keyword>
<dbReference type="PANTHER" id="PTHR36153">
    <property type="entry name" value="INNER MEMBRANE PROTEIN-RELATED"/>
    <property type="match status" value="1"/>
</dbReference>
<dbReference type="Proteomes" id="UP000599879">
    <property type="component" value="Unassembled WGS sequence"/>
</dbReference>
<feature type="transmembrane region" description="Helical" evidence="1">
    <location>
        <begin position="21"/>
        <end position="41"/>
    </location>
</feature>
<protein>
    <submittedName>
        <fullName evidence="6">Type VI secretion system membrane subunit TssM</fullName>
    </submittedName>
</protein>
<dbReference type="Pfam" id="PF21070">
    <property type="entry name" value="IcmF_helical"/>
    <property type="match status" value="1"/>
</dbReference>
<keyword evidence="1" id="KW-0472">Membrane</keyword>
<dbReference type="EMBL" id="JABWRE020000001">
    <property type="protein sequence ID" value="MBV4535478.1"/>
    <property type="molecule type" value="Genomic_DNA"/>
</dbReference>
<keyword evidence="1" id="KW-1133">Transmembrane helix</keyword>
<dbReference type="InterPro" id="IPR010623">
    <property type="entry name" value="IcmF_C"/>
</dbReference>
<accession>A0A923JYC9</accession>
<dbReference type="NCBIfam" id="TIGR03348">
    <property type="entry name" value="VI_IcmF"/>
    <property type="match status" value="1"/>
</dbReference>
<organism evidence="6">
    <name type="scientific">Pseudomonas urmiensis</name>
    <dbReference type="NCBI Taxonomy" id="2745493"/>
    <lineage>
        <taxon>Bacteria</taxon>
        <taxon>Pseudomonadati</taxon>
        <taxon>Pseudomonadota</taxon>
        <taxon>Gammaproteobacteria</taxon>
        <taxon>Pseudomonadales</taxon>
        <taxon>Pseudomonadaceae</taxon>
        <taxon>Pseudomonas</taxon>
    </lineage>
</organism>
<dbReference type="InterPro" id="IPR053156">
    <property type="entry name" value="T6SS_TssM-like"/>
</dbReference>
<evidence type="ECO:0000259" key="3">
    <source>
        <dbReference type="Pfam" id="PF06761"/>
    </source>
</evidence>
<dbReference type="Pfam" id="PF06761">
    <property type="entry name" value="IcmF-related"/>
    <property type="match status" value="1"/>
</dbReference>
<dbReference type="InterPro" id="IPR009612">
    <property type="entry name" value="IcmF-rel"/>
</dbReference>
<feature type="domain" description="Type VI secretion system component TssM1 helical" evidence="5">
    <location>
        <begin position="964"/>
        <end position="1029"/>
    </location>
</feature>
<feature type="transmembrane region" description="Helical" evidence="1">
    <location>
        <begin position="61"/>
        <end position="80"/>
    </location>
</feature>
<reference evidence="6" key="1">
    <citation type="journal article" date="2020" name="Microorganisms">
        <title>Reliable Identification of Environmental Pseudomonas Isolates Using the rpoD Gene.</title>
        <authorList>
            <consortium name="The Broad Institute Genome Sequencing Platform"/>
            <person name="Girard L."/>
            <person name="Lood C."/>
            <person name="Rokni-Zadeh H."/>
            <person name="van Noort V."/>
            <person name="Lavigne R."/>
            <person name="De Mot R."/>
        </authorList>
    </citation>
    <scope>NUCLEOTIDE SEQUENCE</scope>
    <source>
        <strain evidence="6">SWRI10</strain>
    </source>
</reference>
<dbReference type="SUPFAM" id="SSF52540">
    <property type="entry name" value="P-loop containing nucleoside triphosphate hydrolases"/>
    <property type="match status" value="1"/>
</dbReference>
<evidence type="ECO:0000256" key="1">
    <source>
        <dbReference type="SAM" id="Phobius"/>
    </source>
</evidence>
<name>A0A923JYC9_9PSED</name>
<comment type="caution">
    <text evidence="6">The sequence shown here is derived from an EMBL/GenBank/DDBJ whole genome shotgun (WGS) entry which is preliminary data.</text>
</comment>
<feature type="transmembrane region" description="Helical" evidence="1">
    <location>
        <begin position="470"/>
        <end position="489"/>
    </location>
</feature>
<evidence type="ECO:0000259" key="2">
    <source>
        <dbReference type="Pfam" id="PF06744"/>
    </source>
</evidence>
<feature type="domain" description="Type VI secretion system IcmF C-terminal" evidence="2">
    <location>
        <begin position="1067"/>
        <end position="1171"/>
    </location>
</feature>
<evidence type="ECO:0000313" key="6">
    <source>
        <dbReference type="EMBL" id="MBC3443273.1"/>
    </source>
</evidence>
<dbReference type="EMBL" id="JABWRE010000021">
    <property type="protein sequence ID" value="MBC3443273.1"/>
    <property type="molecule type" value="Genomic_DNA"/>
</dbReference>